<keyword evidence="15" id="KW-0486">Methionine biosynthesis</keyword>
<dbReference type="AlphaFoldDB" id="D7EBE5"/>
<dbReference type="InterPro" id="IPR016483">
    <property type="entry name" value="UCP006404_Pept_M50_CBS"/>
</dbReference>
<feature type="transmembrane region" description="Helical" evidence="16">
    <location>
        <begin position="7"/>
        <end position="35"/>
    </location>
</feature>
<reference evidence="21 22" key="1">
    <citation type="submission" date="2010-06" db="EMBL/GenBank/DDBJ databases">
        <title>Complete sequence chromosome of Methanohalobium evestigatum Z-7303.</title>
        <authorList>
            <consortium name="US DOE Joint Genome Institute"/>
            <person name="Lucas S."/>
            <person name="Copeland A."/>
            <person name="Lapidus A."/>
            <person name="Cheng J.-F."/>
            <person name="Bruce D."/>
            <person name="Goodwin L."/>
            <person name="Pitluck S."/>
            <person name="Saunders E."/>
            <person name="Detter J.C."/>
            <person name="Han C."/>
            <person name="Tapia R."/>
            <person name="Land M."/>
            <person name="Hauser L."/>
            <person name="Kyrpides N."/>
            <person name="Mikhailova N."/>
            <person name="Sieprawska-Lupa M."/>
            <person name="Whitman W.B."/>
            <person name="Anderson I."/>
            <person name="Woyke T."/>
        </authorList>
    </citation>
    <scope>NUCLEOTIDE SEQUENCE [LARGE SCALE GENOMIC DNA]</scope>
    <source>
        <strain evidence="22">ATCC BAA-1072 / DSM 3721 / NBRC 107634 / OCM 161 / Z-7303</strain>
    </source>
</reference>
<dbReference type="CDD" id="cd04801">
    <property type="entry name" value="CBS_pair_peptidase_M50"/>
    <property type="match status" value="1"/>
</dbReference>
<keyword evidence="14 16" id="KW-0472">Membrane</keyword>
<evidence type="ECO:0000256" key="2">
    <source>
        <dbReference type="ARBA" id="ARBA00007931"/>
    </source>
</evidence>
<dbReference type="Pfam" id="PF00571">
    <property type="entry name" value="CBS"/>
    <property type="match status" value="2"/>
</dbReference>
<sequence length="365" mass="40708">MKTSVQIGYVMGIPIRLHISFLLILPIFATVFSIAPEPFGYENVEPPLQYILGFTTAILLFTSVVLHELGHSYFAKKFGVKISNITLHLFGGVSSMEEIPRDPGEEGKMAFAGPLVSFIIGGTLLLLNFGLSSVLPEFTESYPYRIFFIIGTINIVLGIFNLIPAFPMDGGRILRSWFARRMSYIRATQRAASVGKFFAVFMGLIGLLINPWLILIAFFIYIGASQEAQSTTVSVTLEKYTVKDIMTTDVETVNPSMSIQELLDFMFEKKHMGYPVMEGNNLKGVVSFTDVRKVMPEERSAMRVSDIMTKDIISTTSDTNASEAFKLISRNNVGRLLVIDNGELKGIVSRTDLIRTLRFMEEEAS</sequence>
<evidence type="ECO:0000256" key="3">
    <source>
        <dbReference type="ARBA" id="ARBA00022475"/>
    </source>
</evidence>
<evidence type="ECO:0000256" key="9">
    <source>
        <dbReference type="ARBA" id="ARBA00022801"/>
    </source>
</evidence>
<evidence type="ECO:0000256" key="16">
    <source>
        <dbReference type="PIRNR" id="PIRNR006404"/>
    </source>
</evidence>
<dbReference type="KEGG" id="mev:Metev_1826"/>
<dbReference type="GO" id="GO:0008237">
    <property type="term" value="F:metallopeptidase activity"/>
    <property type="evidence" value="ECO:0007669"/>
    <property type="project" value="UniProtKB-UniRule"/>
</dbReference>
<evidence type="ECO:0000256" key="5">
    <source>
        <dbReference type="ARBA" id="ARBA00022670"/>
    </source>
</evidence>
<dbReference type="GeneID" id="9347479"/>
<feature type="transmembrane region" description="Helical" evidence="16">
    <location>
        <begin position="197"/>
        <end position="222"/>
    </location>
</feature>
<dbReference type="Pfam" id="PF02163">
    <property type="entry name" value="Peptidase_M50"/>
    <property type="match status" value="2"/>
</dbReference>
<organism evidence="21 22">
    <name type="scientific">Methanohalobium evestigatum (strain ATCC BAA-1072 / DSM 3721 / NBRC 107634 / OCM 161 / Z-7303)</name>
    <dbReference type="NCBI Taxonomy" id="644295"/>
    <lineage>
        <taxon>Archaea</taxon>
        <taxon>Methanobacteriati</taxon>
        <taxon>Methanobacteriota</taxon>
        <taxon>Stenosarchaea group</taxon>
        <taxon>Methanomicrobia</taxon>
        <taxon>Methanosarcinales</taxon>
        <taxon>Methanosarcinaceae</taxon>
        <taxon>Methanohalobium</taxon>
    </lineage>
</organism>
<dbReference type="PANTHER" id="PTHR39188">
    <property type="entry name" value="MEMBRANE-ASSOCIATED ZINC METALLOPROTEASE M50B"/>
    <property type="match status" value="1"/>
</dbReference>
<dbReference type="GO" id="GO:0006508">
    <property type="term" value="P:proteolysis"/>
    <property type="evidence" value="ECO:0007669"/>
    <property type="project" value="UniProtKB-KW"/>
</dbReference>
<name>D7EBE5_METEZ</name>
<evidence type="ECO:0000256" key="4">
    <source>
        <dbReference type="ARBA" id="ARBA00022605"/>
    </source>
</evidence>
<evidence type="ECO:0000256" key="8">
    <source>
        <dbReference type="ARBA" id="ARBA00022737"/>
    </source>
</evidence>
<feature type="domain" description="CBS" evidence="20">
    <location>
        <begin position="246"/>
        <end position="302"/>
    </location>
</feature>
<dbReference type="RefSeq" id="WP_013195227.1">
    <property type="nucleotide sequence ID" value="NC_014253.1"/>
</dbReference>
<comment type="similarity">
    <text evidence="2 16">Belongs to the peptidase M50B family.</text>
</comment>
<feature type="binding site" evidence="18">
    <location>
        <position position="67"/>
    </location>
    <ligand>
        <name>Zn(2+)</name>
        <dbReference type="ChEBI" id="CHEBI:29105"/>
        <note>catalytic</note>
    </ligand>
</feature>
<keyword evidence="3 16" id="KW-1003">Cell membrane</keyword>
<keyword evidence="9 16" id="KW-0378">Hydrolase</keyword>
<keyword evidence="6 16" id="KW-0812">Transmembrane</keyword>
<evidence type="ECO:0000259" key="20">
    <source>
        <dbReference type="PROSITE" id="PS51371"/>
    </source>
</evidence>
<dbReference type="GO" id="GO:0046872">
    <property type="term" value="F:metal ion binding"/>
    <property type="evidence" value="ECO:0007669"/>
    <property type="project" value="UniProtKB-UniRule"/>
</dbReference>
<feature type="domain" description="CBS" evidence="20">
    <location>
        <begin position="308"/>
        <end position="365"/>
    </location>
</feature>
<evidence type="ECO:0000256" key="6">
    <source>
        <dbReference type="ARBA" id="ARBA00022692"/>
    </source>
</evidence>
<dbReference type="CDD" id="cd06164">
    <property type="entry name" value="S2P-M50_SpoIVFB_CBS"/>
    <property type="match status" value="1"/>
</dbReference>
<dbReference type="Proteomes" id="UP000000391">
    <property type="component" value="Chromosome"/>
</dbReference>
<dbReference type="PANTHER" id="PTHR39188:SF3">
    <property type="entry name" value="STAGE IV SPORULATION PROTEIN FB"/>
    <property type="match status" value="1"/>
</dbReference>
<feature type="active site" evidence="17">
    <location>
        <position position="68"/>
    </location>
</feature>
<feature type="binding site" evidence="18">
    <location>
        <position position="71"/>
    </location>
    <ligand>
        <name>Zn(2+)</name>
        <dbReference type="ChEBI" id="CHEBI:29105"/>
        <note>catalytic</note>
    </ligand>
</feature>
<dbReference type="STRING" id="644295.Metev_1826"/>
<keyword evidence="8" id="KW-0677">Repeat</keyword>
<evidence type="ECO:0000256" key="1">
    <source>
        <dbReference type="ARBA" id="ARBA00004651"/>
    </source>
</evidence>
<evidence type="ECO:0000256" key="10">
    <source>
        <dbReference type="ARBA" id="ARBA00022833"/>
    </source>
</evidence>
<feature type="transmembrane region" description="Helical" evidence="16">
    <location>
        <begin position="109"/>
        <end position="130"/>
    </location>
</feature>
<evidence type="ECO:0000256" key="18">
    <source>
        <dbReference type="PIRSR" id="PIRSR006404-2"/>
    </source>
</evidence>
<dbReference type="InterPro" id="IPR046342">
    <property type="entry name" value="CBS_dom_sf"/>
</dbReference>
<feature type="binding site" evidence="18">
    <location>
        <position position="169"/>
    </location>
    <ligand>
        <name>Zn(2+)</name>
        <dbReference type="ChEBI" id="CHEBI:29105"/>
        <note>catalytic</note>
    </ligand>
</feature>
<dbReference type="SUPFAM" id="SSF54631">
    <property type="entry name" value="CBS-domain pair"/>
    <property type="match status" value="1"/>
</dbReference>
<dbReference type="SMART" id="SM00116">
    <property type="entry name" value="CBS"/>
    <property type="match status" value="2"/>
</dbReference>
<dbReference type="EMBL" id="CP002069">
    <property type="protein sequence ID" value="ADI74662.1"/>
    <property type="molecule type" value="Genomic_DNA"/>
</dbReference>
<evidence type="ECO:0000256" key="11">
    <source>
        <dbReference type="ARBA" id="ARBA00022989"/>
    </source>
</evidence>
<evidence type="ECO:0000256" key="13">
    <source>
        <dbReference type="ARBA" id="ARBA00023122"/>
    </source>
</evidence>
<evidence type="ECO:0000256" key="7">
    <source>
        <dbReference type="ARBA" id="ARBA00022723"/>
    </source>
</evidence>
<keyword evidence="12 16" id="KW-0482">Metalloprotease</keyword>
<comment type="cofactor">
    <cofactor evidence="16 18">
        <name>Zn(2+)</name>
        <dbReference type="ChEBI" id="CHEBI:29105"/>
    </cofactor>
    <text evidence="16 18">Binds 1 zinc ion per subunit.</text>
</comment>
<keyword evidence="11 16" id="KW-1133">Transmembrane helix</keyword>
<evidence type="ECO:0000256" key="14">
    <source>
        <dbReference type="ARBA" id="ARBA00023136"/>
    </source>
</evidence>
<keyword evidence="22" id="KW-1185">Reference proteome</keyword>
<keyword evidence="4" id="KW-0028">Amino-acid biosynthesis</keyword>
<gene>
    <name evidence="21" type="ordered locus">Metev_1826</name>
</gene>
<keyword evidence="10 16" id="KW-0862">Zinc</keyword>
<dbReference type="InterPro" id="IPR000644">
    <property type="entry name" value="CBS_dom"/>
</dbReference>
<accession>D7EBE5</accession>
<evidence type="ECO:0000256" key="17">
    <source>
        <dbReference type="PIRSR" id="PIRSR006404-1"/>
    </source>
</evidence>
<evidence type="ECO:0000313" key="21">
    <source>
        <dbReference type="EMBL" id="ADI74662.1"/>
    </source>
</evidence>
<evidence type="ECO:0000313" key="22">
    <source>
        <dbReference type="Proteomes" id="UP000000391"/>
    </source>
</evidence>
<evidence type="ECO:0000256" key="19">
    <source>
        <dbReference type="PROSITE-ProRule" id="PRU00703"/>
    </source>
</evidence>
<dbReference type="HOGENOM" id="CLU_037123_1_1_2"/>
<dbReference type="GO" id="GO:0009086">
    <property type="term" value="P:methionine biosynthetic process"/>
    <property type="evidence" value="ECO:0007669"/>
    <property type="project" value="UniProtKB-KW"/>
</dbReference>
<dbReference type="GO" id="GO:0005886">
    <property type="term" value="C:plasma membrane"/>
    <property type="evidence" value="ECO:0007669"/>
    <property type="project" value="UniProtKB-SubCell"/>
</dbReference>
<dbReference type="OrthoDB" id="12044at2157"/>
<feature type="transmembrane region" description="Helical" evidence="16">
    <location>
        <begin position="47"/>
        <end position="67"/>
    </location>
</feature>
<proteinExistence type="inferred from homology"/>
<keyword evidence="7 16" id="KW-0479">Metal-binding</keyword>
<dbReference type="PIRSF" id="PIRSF006404">
    <property type="entry name" value="UCP006404_Pept_M50_CBS"/>
    <property type="match status" value="1"/>
</dbReference>
<feature type="transmembrane region" description="Helical" evidence="16">
    <location>
        <begin position="142"/>
        <end position="166"/>
    </location>
</feature>
<comment type="subcellular location">
    <subcellularLocation>
        <location evidence="1 16">Cell membrane</location>
        <topology evidence="1 16">Multi-pass membrane protein</topology>
    </subcellularLocation>
</comment>
<dbReference type="InterPro" id="IPR008915">
    <property type="entry name" value="Peptidase_M50"/>
</dbReference>
<evidence type="ECO:0000256" key="15">
    <source>
        <dbReference type="ARBA" id="ARBA00023167"/>
    </source>
</evidence>
<dbReference type="PROSITE" id="PS51371">
    <property type="entry name" value="CBS"/>
    <property type="match status" value="2"/>
</dbReference>
<protein>
    <recommendedName>
        <fullName evidence="16">Zinc metalloprotease</fullName>
    </recommendedName>
</protein>
<evidence type="ECO:0000256" key="12">
    <source>
        <dbReference type="ARBA" id="ARBA00023049"/>
    </source>
</evidence>
<keyword evidence="13 19" id="KW-0129">CBS domain</keyword>
<dbReference type="Gene3D" id="3.10.580.10">
    <property type="entry name" value="CBS-domain"/>
    <property type="match status" value="1"/>
</dbReference>
<keyword evidence="5 16" id="KW-0645">Protease</keyword>